<comment type="caution">
    <text evidence="2">The sequence shown here is derived from an EMBL/GenBank/DDBJ whole genome shotgun (WGS) entry which is preliminary data.</text>
</comment>
<protein>
    <submittedName>
        <fullName evidence="2">Uncharacterized protein</fullName>
    </submittedName>
</protein>
<dbReference type="Proteomes" id="UP001196765">
    <property type="component" value="Unassembled WGS sequence"/>
</dbReference>
<reference evidence="2" key="1">
    <citation type="submission" date="2021-06" db="EMBL/GenBank/DDBJ databases">
        <title>Collection of gut derived symbiotic bacterial strains cultured from healthy donors.</title>
        <authorList>
            <person name="Lin H."/>
            <person name="Littmann E."/>
            <person name="Pamer E.G."/>
        </authorList>
    </citation>
    <scope>NUCLEOTIDE SEQUENCE</scope>
    <source>
        <strain evidence="2">MSK.21.74</strain>
    </source>
</reference>
<dbReference type="RefSeq" id="WP_217743950.1">
    <property type="nucleotide sequence ID" value="NZ_JAHOEI010000007.1"/>
</dbReference>
<keyword evidence="1" id="KW-0175">Coiled coil</keyword>
<evidence type="ECO:0000313" key="2">
    <source>
        <dbReference type="EMBL" id="MBV3386846.1"/>
    </source>
</evidence>
<proteinExistence type="predicted"/>
<dbReference type="AlphaFoldDB" id="A0AAW4N0S3"/>
<gene>
    <name evidence="2" type="ORF">KSW82_03710</name>
</gene>
<evidence type="ECO:0000256" key="1">
    <source>
        <dbReference type="SAM" id="Coils"/>
    </source>
</evidence>
<organism evidence="2 3">
    <name type="scientific">Segatella copri</name>
    <dbReference type="NCBI Taxonomy" id="165179"/>
    <lineage>
        <taxon>Bacteria</taxon>
        <taxon>Pseudomonadati</taxon>
        <taxon>Bacteroidota</taxon>
        <taxon>Bacteroidia</taxon>
        <taxon>Bacteroidales</taxon>
        <taxon>Prevotellaceae</taxon>
        <taxon>Segatella</taxon>
    </lineage>
</organism>
<feature type="coiled-coil region" evidence="1">
    <location>
        <begin position="236"/>
        <end position="263"/>
    </location>
</feature>
<dbReference type="EMBL" id="JAHOEI010000007">
    <property type="protein sequence ID" value="MBV3386846.1"/>
    <property type="molecule type" value="Genomic_DNA"/>
</dbReference>
<name>A0AAW4N0S3_9BACT</name>
<accession>A0AAW4N0S3</accession>
<evidence type="ECO:0000313" key="3">
    <source>
        <dbReference type="Proteomes" id="UP001196765"/>
    </source>
</evidence>
<sequence>MSESKTYVFGENGTSQGGGFNSILAMLPALMQRQGVDPSLFALCNGKGNGNGWGDGLFAILLLFLLMGRGNFFGGNNGGCLMPNGQGGVMLNNDANTAVIMQAVQRNGFDVQSLATALNTTTGNVIAAINGVSKEICGVGNQMGMTANQVLTAIMQGNNAIATQLAECCCKTNNNITAMDGNIKLAMCQQTGALQNAINNVAVGQERAASSLAYATKDQSCELKNAIKESTLTIVNGQKQQEMREMQNKIDALREENSTFKASAMTSQIVGQAVAPINQVLAGLQNEVAGIKCKLPETVTTPYSPFTAVPNCVAWQTGLYGLNAANGAGFWG</sequence>